<evidence type="ECO:0000313" key="1">
    <source>
        <dbReference type="EMBL" id="TCD29081.1"/>
    </source>
</evidence>
<dbReference type="Proteomes" id="UP000293925">
    <property type="component" value="Unassembled WGS sequence"/>
</dbReference>
<gene>
    <name evidence="1" type="ORF">EZ456_02665</name>
</gene>
<organism evidence="1 2">
    <name type="scientific">Pedobacter psychrodurus</name>
    <dbReference type="NCBI Taxonomy" id="2530456"/>
    <lineage>
        <taxon>Bacteria</taxon>
        <taxon>Pseudomonadati</taxon>
        <taxon>Bacteroidota</taxon>
        <taxon>Sphingobacteriia</taxon>
        <taxon>Sphingobacteriales</taxon>
        <taxon>Sphingobacteriaceae</taxon>
        <taxon>Pedobacter</taxon>
    </lineage>
</organism>
<reference evidence="1 2" key="1">
    <citation type="submission" date="2019-02" db="EMBL/GenBank/DDBJ databases">
        <title>Pedobacter sp. RP-3-21 sp. nov., isolated from Arctic soil.</title>
        <authorList>
            <person name="Dahal R.H."/>
        </authorList>
    </citation>
    <scope>NUCLEOTIDE SEQUENCE [LARGE SCALE GENOMIC DNA]</scope>
    <source>
        <strain evidence="1 2">RP-3-21</strain>
    </source>
</reference>
<dbReference type="AlphaFoldDB" id="A0A4R0Q0A0"/>
<evidence type="ECO:0000313" key="2">
    <source>
        <dbReference type="Proteomes" id="UP000293925"/>
    </source>
</evidence>
<name>A0A4R0Q0A0_9SPHI</name>
<proteinExistence type="predicted"/>
<keyword evidence="2" id="KW-1185">Reference proteome</keyword>
<dbReference type="RefSeq" id="WP_131527083.1">
    <property type="nucleotide sequence ID" value="NZ_SJSO01000002.1"/>
</dbReference>
<comment type="caution">
    <text evidence="1">The sequence shown here is derived from an EMBL/GenBank/DDBJ whole genome shotgun (WGS) entry which is preliminary data.</text>
</comment>
<dbReference type="OrthoDB" id="766129at2"/>
<sequence length="149" mass="17607">MAKIYLRENIFMKRQTLIHCLLSCLLLIVTSCKKEPIDDFKSKIIGDWKYVKLVEKNYDYTGKLLNEQYIATTRGEYYHFKKDGTAIQYFDQISNNTYKVISDSRFEVNTGLVNPCRLVSIDKKSFVFIVEGPRREKADYTEYTHYLSK</sequence>
<evidence type="ECO:0008006" key="3">
    <source>
        <dbReference type="Google" id="ProtNLM"/>
    </source>
</evidence>
<protein>
    <recommendedName>
        <fullName evidence="3">Lipocalin-like domain-containing protein</fullName>
    </recommendedName>
</protein>
<accession>A0A4R0Q0A0</accession>
<dbReference type="PROSITE" id="PS51257">
    <property type="entry name" value="PROKAR_LIPOPROTEIN"/>
    <property type="match status" value="1"/>
</dbReference>
<dbReference type="EMBL" id="SJSO01000002">
    <property type="protein sequence ID" value="TCD29081.1"/>
    <property type="molecule type" value="Genomic_DNA"/>
</dbReference>